<evidence type="ECO:0000313" key="1">
    <source>
        <dbReference type="EMBL" id="EJF56972.1"/>
    </source>
</evidence>
<dbReference type="RefSeq" id="XP_007370245.1">
    <property type="nucleotide sequence ID" value="XM_007370183.1"/>
</dbReference>
<dbReference type="EMBL" id="JH719459">
    <property type="protein sequence ID" value="EJF56972.1"/>
    <property type="molecule type" value="Genomic_DNA"/>
</dbReference>
<name>R7SPR0_DICSQ</name>
<dbReference type="Proteomes" id="UP000053319">
    <property type="component" value="Unassembled WGS sequence"/>
</dbReference>
<evidence type="ECO:0000313" key="2">
    <source>
        <dbReference type="Proteomes" id="UP000053319"/>
    </source>
</evidence>
<proteinExistence type="predicted"/>
<accession>R7SPR0</accession>
<reference evidence="1 2" key="1">
    <citation type="journal article" date="2012" name="Science">
        <title>The Paleozoic origin of enzymatic lignin decomposition reconstructed from 31 fungal genomes.</title>
        <authorList>
            <person name="Floudas D."/>
            <person name="Binder M."/>
            <person name="Riley R."/>
            <person name="Barry K."/>
            <person name="Blanchette R.A."/>
            <person name="Henrissat B."/>
            <person name="Martinez A.T."/>
            <person name="Otillar R."/>
            <person name="Spatafora J.W."/>
            <person name="Yadav J.S."/>
            <person name="Aerts A."/>
            <person name="Benoit I."/>
            <person name="Boyd A."/>
            <person name="Carlson A."/>
            <person name="Copeland A."/>
            <person name="Coutinho P.M."/>
            <person name="de Vries R.P."/>
            <person name="Ferreira P."/>
            <person name="Findley K."/>
            <person name="Foster B."/>
            <person name="Gaskell J."/>
            <person name="Glotzer D."/>
            <person name="Gorecki P."/>
            <person name="Heitman J."/>
            <person name="Hesse C."/>
            <person name="Hori C."/>
            <person name="Igarashi K."/>
            <person name="Jurgens J.A."/>
            <person name="Kallen N."/>
            <person name="Kersten P."/>
            <person name="Kohler A."/>
            <person name="Kuees U."/>
            <person name="Kumar T.K.A."/>
            <person name="Kuo A."/>
            <person name="LaButti K."/>
            <person name="Larrondo L.F."/>
            <person name="Lindquist E."/>
            <person name="Ling A."/>
            <person name="Lombard V."/>
            <person name="Lucas S."/>
            <person name="Lundell T."/>
            <person name="Martin R."/>
            <person name="McLaughlin D.J."/>
            <person name="Morgenstern I."/>
            <person name="Morin E."/>
            <person name="Murat C."/>
            <person name="Nagy L.G."/>
            <person name="Nolan M."/>
            <person name="Ohm R.A."/>
            <person name="Patyshakuliyeva A."/>
            <person name="Rokas A."/>
            <person name="Ruiz-Duenas F.J."/>
            <person name="Sabat G."/>
            <person name="Salamov A."/>
            <person name="Samejima M."/>
            <person name="Schmutz J."/>
            <person name="Slot J.C."/>
            <person name="St John F."/>
            <person name="Stenlid J."/>
            <person name="Sun H."/>
            <person name="Sun S."/>
            <person name="Syed K."/>
            <person name="Tsang A."/>
            <person name="Wiebenga A."/>
            <person name="Young D."/>
            <person name="Pisabarro A."/>
            <person name="Eastwood D.C."/>
            <person name="Martin F."/>
            <person name="Cullen D."/>
            <person name="Grigoriev I.V."/>
            <person name="Hibbett D.S."/>
        </authorList>
    </citation>
    <scope>NUCLEOTIDE SEQUENCE [LARGE SCALE GENOMIC DNA]</scope>
    <source>
        <strain evidence="1 2">LYAD-421 SS1</strain>
    </source>
</reference>
<dbReference type="HOGENOM" id="CLU_3087194_0_0_1"/>
<protein>
    <submittedName>
        <fullName evidence="1">Uncharacterized protein</fullName>
    </submittedName>
</protein>
<sequence>MSQYLLRGWAKQHPGRIHIFLLCLGRWRSQEARFRERIFIFTIGISPGVQTG</sequence>
<gene>
    <name evidence="1" type="ORF">DICSQDRAFT_140732</name>
</gene>
<dbReference type="AlphaFoldDB" id="R7SPR0"/>
<organism evidence="1 2">
    <name type="scientific">Dichomitus squalens (strain LYAD-421)</name>
    <name type="common">Western red white-rot fungus</name>
    <dbReference type="NCBI Taxonomy" id="732165"/>
    <lineage>
        <taxon>Eukaryota</taxon>
        <taxon>Fungi</taxon>
        <taxon>Dikarya</taxon>
        <taxon>Basidiomycota</taxon>
        <taxon>Agaricomycotina</taxon>
        <taxon>Agaricomycetes</taxon>
        <taxon>Polyporales</taxon>
        <taxon>Polyporaceae</taxon>
        <taxon>Dichomitus</taxon>
    </lineage>
</organism>
<dbReference type="KEGG" id="dsq:DICSQDRAFT_140732"/>
<dbReference type="GeneID" id="18836059"/>